<proteinExistence type="predicted"/>
<gene>
    <name evidence="2" type="ORF">GCM10023095_30860</name>
</gene>
<dbReference type="Proteomes" id="UP001501321">
    <property type="component" value="Unassembled WGS sequence"/>
</dbReference>
<keyword evidence="3" id="KW-1185">Reference proteome</keyword>
<dbReference type="PANTHER" id="PTHR10357">
    <property type="entry name" value="ALPHA-AMYLASE FAMILY MEMBER"/>
    <property type="match status" value="1"/>
</dbReference>
<name>A0ABP8QJ70_9GAMM</name>
<reference evidence="3" key="1">
    <citation type="journal article" date="2019" name="Int. J. Syst. Evol. Microbiol.">
        <title>The Global Catalogue of Microorganisms (GCM) 10K type strain sequencing project: providing services to taxonomists for standard genome sequencing and annotation.</title>
        <authorList>
            <consortium name="The Broad Institute Genomics Platform"/>
            <consortium name="The Broad Institute Genome Sequencing Center for Infectious Disease"/>
            <person name="Wu L."/>
            <person name="Ma J."/>
        </authorList>
    </citation>
    <scope>NUCLEOTIDE SEQUENCE [LARGE SCALE GENOMIC DNA]</scope>
    <source>
        <strain evidence="3">JCM 32226</strain>
    </source>
</reference>
<accession>A0ABP8QJ70</accession>
<dbReference type="SUPFAM" id="SSF51445">
    <property type="entry name" value="(Trans)glycosidases"/>
    <property type="match status" value="1"/>
</dbReference>
<dbReference type="SMART" id="SM00642">
    <property type="entry name" value="Aamy"/>
    <property type="match status" value="1"/>
</dbReference>
<evidence type="ECO:0000259" key="1">
    <source>
        <dbReference type="SMART" id="SM00642"/>
    </source>
</evidence>
<dbReference type="CDD" id="cd11339">
    <property type="entry name" value="AmyAc_bac_CMD_like_2"/>
    <property type="match status" value="1"/>
</dbReference>
<dbReference type="PANTHER" id="PTHR10357:SF209">
    <property type="entry name" value="PERIPLASMIC ALPHA-AMYLASE"/>
    <property type="match status" value="1"/>
</dbReference>
<dbReference type="InterPro" id="IPR013783">
    <property type="entry name" value="Ig-like_fold"/>
</dbReference>
<dbReference type="EMBL" id="BAABFC010000028">
    <property type="protein sequence ID" value="GAA4503890.1"/>
    <property type="molecule type" value="Genomic_DNA"/>
</dbReference>
<dbReference type="Gene3D" id="2.60.40.10">
    <property type="entry name" value="Immunoglobulins"/>
    <property type="match status" value="1"/>
</dbReference>
<evidence type="ECO:0000313" key="2">
    <source>
        <dbReference type="EMBL" id="GAA4503890.1"/>
    </source>
</evidence>
<protein>
    <recommendedName>
        <fullName evidence="1">Glycosyl hydrolase family 13 catalytic domain-containing protein</fullName>
    </recommendedName>
</protein>
<dbReference type="Gene3D" id="3.20.20.80">
    <property type="entry name" value="Glycosidases"/>
    <property type="match status" value="1"/>
</dbReference>
<sequence>MAFFAMSLLGGTAYASDLYSPENINQRTMEDEIVYFVIPDRFYNGDPSNDKGGLENTPYERSFNPKDKGFFHGGDIVGLEQKLDYIQGLGATAIWMAPILKNLPLQVGPDGKESAAYHGYWTIDFTNVDSHFGTNDELQRFIDAAHRRGIKVFFDIITNHTADVIKYTECHDAKGGYLGSKPICPYQSSKEAAVLPYHPFIPAGMETIKKPAWLNDIKYYHNQGDTTFAGEDALNGDFEGMDDIKTEDPFVIKGMVEIFKKWIDIGVDGFRIDTVRNVNVEFWNKWTGDILDYAKSKGKPHFFMFGEVYDYSVENRSDYTTRGNLPSVFDFGFQGVARSVMSVGEASEAMNFLFTHDDYYIDKDSNAYNLVNFLGNHDMGRFGFFLKQDLPDASEAELIKRFDLAHAFMYFARGIPVIYYGDEQGFIGDGLDRDAREDMMATQTPSYLDNHYLGTNRSPAEDKFDTQHPLYRKLRTYADLYKQFPALRSGLQYERYLNKTKQKADTYVFSRLDPDTGVEYLLAFNPGQGPSHIQISATAAGYEQIYSEDDNLLEVVGDQLNIALQPLSFAIWKANSPVPPTSLAQVTLAFNDLVANDVISTRTKFEVAAKGLPADKLNRVSVEYAIKTPKAKEFVPVGVDYSSPYRLYWNPDGYDNNQTIILKATMKNGQGEEKSITMPLIVDRRTPEHVTVHYQNGNHRKWAYAVSDVGAFDGPFALDDKGFSLPWRPSEKTKFVYFADDVIADGQIDKPILLTRADMVRNIKTQKQGITAELFVDNQGHVKGGTQATGQAGKPATLTSHFAPLDGDFFLRGSLNGWSAADKMEADENGRWHVTRLVKPGDTEFKFADAEWQRFNRGGPYIATGLSGGDNPANLNHKFDRKELMTFNFYSMKSDDGKAYQFHTIVPELGPLPSPLMLTEQPKAWTIEGPLRFAYQDGGHYELAVMVTQPGEYHFGLSSFAAQDASAVKLDRLIPLTQGAAGDFKLSFAEAGLYLLKVNVEDPKQPTLLIAKSGKADEFGPLGKQLFIRGSINGWGVTQEIPYRGGQIYSQTLYLPQGLSEFKLADETWNAGCNIGAKGTKLLQLGQPNLLFNDAESDNLRFETAQGGVYKLELNVAQLKQPVLTLEELSQAIVHFYLPSEKKWGTEFVDLNEGDHGVESWYIEALDQYFPSQEAAEKALQDKQG</sequence>
<comment type="caution">
    <text evidence="2">The sequence shown here is derived from an EMBL/GenBank/DDBJ whole genome shotgun (WGS) entry which is preliminary data.</text>
</comment>
<feature type="domain" description="Glycosyl hydrolase family 13 catalytic" evidence="1">
    <location>
        <begin position="36"/>
        <end position="479"/>
    </location>
</feature>
<dbReference type="InterPro" id="IPR006047">
    <property type="entry name" value="GH13_cat_dom"/>
</dbReference>
<organism evidence="2 3">
    <name type="scientific">Pseudaeromonas paramecii</name>
    <dbReference type="NCBI Taxonomy" id="2138166"/>
    <lineage>
        <taxon>Bacteria</taxon>
        <taxon>Pseudomonadati</taxon>
        <taxon>Pseudomonadota</taxon>
        <taxon>Gammaproteobacteria</taxon>
        <taxon>Aeromonadales</taxon>
        <taxon>Aeromonadaceae</taxon>
        <taxon>Pseudaeromonas</taxon>
    </lineage>
</organism>
<dbReference type="Pfam" id="PF00128">
    <property type="entry name" value="Alpha-amylase"/>
    <property type="match status" value="1"/>
</dbReference>
<evidence type="ECO:0000313" key="3">
    <source>
        <dbReference type="Proteomes" id="UP001501321"/>
    </source>
</evidence>
<dbReference type="InterPro" id="IPR017853">
    <property type="entry name" value="GH"/>
</dbReference>